<dbReference type="EMBL" id="GBRH01264875">
    <property type="protein sequence ID" value="JAD33020.1"/>
    <property type="molecule type" value="Transcribed_RNA"/>
</dbReference>
<name>A0A0A8Z8E2_ARUDO</name>
<dbReference type="AlphaFoldDB" id="A0A0A8Z8E2"/>
<protein>
    <submittedName>
        <fullName evidence="2">Uncharacterized protein</fullName>
    </submittedName>
</protein>
<proteinExistence type="predicted"/>
<evidence type="ECO:0000313" key="2">
    <source>
        <dbReference type="EMBL" id="JAD33020.1"/>
    </source>
</evidence>
<organism evidence="2">
    <name type="scientific">Arundo donax</name>
    <name type="common">Giant reed</name>
    <name type="synonym">Donax arundinaceus</name>
    <dbReference type="NCBI Taxonomy" id="35708"/>
    <lineage>
        <taxon>Eukaryota</taxon>
        <taxon>Viridiplantae</taxon>
        <taxon>Streptophyta</taxon>
        <taxon>Embryophyta</taxon>
        <taxon>Tracheophyta</taxon>
        <taxon>Spermatophyta</taxon>
        <taxon>Magnoliopsida</taxon>
        <taxon>Liliopsida</taxon>
        <taxon>Poales</taxon>
        <taxon>Poaceae</taxon>
        <taxon>PACMAD clade</taxon>
        <taxon>Arundinoideae</taxon>
        <taxon>Arundineae</taxon>
        <taxon>Arundo</taxon>
    </lineage>
</organism>
<sequence length="50" mass="5583">MRLKSPPTNHGPAQRARTSLSSWRNRSLSSSLWGPYTLVNHQFLPSCSAT</sequence>
<accession>A0A0A8Z8E2</accession>
<reference evidence="2" key="2">
    <citation type="journal article" date="2015" name="Data Brief">
        <title>Shoot transcriptome of the giant reed, Arundo donax.</title>
        <authorList>
            <person name="Barrero R.A."/>
            <person name="Guerrero F.D."/>
            <person name="Moolhuijzen P."/>
            <person name="Goolsby J.A."/>
            <person name="Tidwell J."/>
            <person name="Bellgard S.E."/>
            <person name="Bellgard M.I."/>
        </authorList>
    </citation>
    <scope>NUCLEOTIDE SEQUENCE</scope>
    <source>
        <tissue evidence="2">Shoot tissue taken approximately 20 cm above the soil surface</tissue>
    </source>
</reference>
<reference evidence="2" key="1">
    <citation type="submission" date="2014-09" db="EMBL/GenBank/DDBJ databases">
        <authorList>
            <person name="Magalhaes I.L.F."/>
            <person name="Oliveira U."/>
            <person name="Santos F.R."/>
            <person name="Vidigal T.H.D.A."/>
            <person name="Brescovit A.D."/>
            <person name="Santos A.J."/>
        </authorList>
    </citation>
    <scope>NUCLEOTIDE SEQUENCE</scope>
    <source>
        <tissue evidence="2">Shoot tissue taken approximately 20 cm above the soil surface</tissue>
    </source>
</reference>
<evidence type="ECO:0000256" key="1">
    <source>
        <dbReference type="SAM" id="MobiDB-lite"/>
    </source>
</evidence>
<feature type="region of interest" description="Disordered" evidence="1">
    <location>
        <begin position="1"/>
        <end position="22"/>
    </location>
</feature>